<accession>A0A0U3LCF2</accession>
<protein>
    <submittedName>
        <fullName evidence="2">Hemagglutinin-related protein</fullName>
    </submittedName>
</protein>
<dbReference type="PATRIC" id="fig|76731.3.peg.1295"/>
<dbReference type="InterPro" id="IPR025157">
    <property type="entry name" value="Hemagglutinin_rpt"/>
</dbReference>
<evidence type="ECO:0000313" key="2">
    <source>
        <dbReference type="EMBL" id="ALV05759.1"/>
    </source>
</evidence>
<keyword evidence="3" id="KW-1185">Reference proteome</keyword>
<reference evidence="2 3" key="1">
    <citation type="submission" date="2015-12" db="EMBL/GenBank/DDBJ databases">
        <title>Complete genome of Roseateles depolymerans KCTC 42856.</title>
        <authorList>
            <person name="Kim K.M."/>
        </authorList>
    </citation>
    <scope>NUCLEOTIDE SEQUENCE [LARGE SCALE GENOMIC DNA]</scope>
    <source>
        <strain evidence="2 3">KCTC 42856</strain>
    </source>
</reference>
<dbReference type="Gene3D" id="2.160.20.10">
    <property type="entry name" value="Single-stranded right-handed beta-helix, Pectin lyase-like"/>
    <property type="match status" value="1"/>
</dbReference>
<evidence type="ECO:0000313" key="3">
    <source>
        <dbReference type="Proteomes" id="UP000060699"/>
    </source>
</evidence>
<feature type="region of interest" description="Disordered" evidence="1">
    <location>
        <begin position="3179"/>
        <end position="3213"/>
    </location>
</feature>
<sequence length="4828" mass="479547">MNRLQYRIVFNKQRGQLMAVAETALSHVKGGSNGESTGPTAPALTSAETVPATSRGPPTLLALAAALAMGAAVTLTPDVLAQVVADPNAPKNQQPTVVTTANGTTQVNIQTPSAAGVSRNTYSQFDVNAKGVILNNARTDASTQLGGYVQANPWLAKGSARVILNEVNSSAPSQLKGFVEVAGQRAEVIIANPAGIQVDGGGFINASAAVLTTGTPRFNTDGSIAGYGVQGGLIRIDGQGLDASQTDYTALLARAVEINAGLWAKDARIQTGTQVMSVDSNGVTAGETLAPTGERPRYALDSTALGGIYAQRITLVGTEAGLGVRQDGQVVGGQLTLRADGWLENTGTVYAQQADANGAPALTVQSNSGVRNAGWIASRGTAQVEAPQLKGDTGSVTAAGMASDGTLVAGAGSLSLSAQQSVSQSGQLLAAERLTVQAPSVELGGAQAQAGTLTLSGGSVAAREALLVATGAVEATASTALDLTRSQVQAASIAATAPTLTADGAQWSASGTLSLQSAGTLSTRAASLAGGKLSVTARDIDLRQAEWLQIGTEALSVRAGGTITADGGRIASNGASLTLAADAFSALGASVEHYGSGALGLEGRSLDFSGATLWSNGALWARGAQVTLSGADVQARALSLQADTLLSLQRATVRTPGVADLQGQRLDTRDARLVADSGVTAQVGSEWLHDRGELLSAAGGIRLTGQADIRQQAGTIAARDDVSLQARSLTQDQGAALSGQTVSLSLQGDFRQDATASLSAAGSANMQAQTVSAQGQLRAGGSLEVSARDAASLGGSVYGGQVSVSAGTDLGVNGLLAAQGAVTATAAQQLKAGTTATIAAGLGTDGRIDGQSALQMSAGTDLTVRGQLLAGATRLSGATVDLAGAQVQTSQTLAVSTPGTFTTEGARLSAGAMTLQAQDWHHAGGQLALSGSGDWSVALTGQLDNRQGIIQSNAAALSLSARALDNSGGKIVGGGQSLTLQAATLDNQGGTVASAGDLTVHADQLRNRDGELSGRQIALTSGLLDNTGSGLIRASGAATVDADTLTHTGLIAAGQSLTVRTGDLTSSGTLAAGLGTDNTVGTTGDLTLRSSRTLTHTGTALAGGLARIDGAQVQLQGSQTQASDVSVTARSGDLRLEGATMVATNALDLTAASQLVSNQARLSGGSVTVSAGDWRHVGGELSQTDTAGRLTATVSGSLDNSSGRIAGNGAVMSLSAQQFSNVAGQVIQAGGTSGELRIQAETLSGAGGTLAGAGGVTLQVTGLADLSGTQALTQGDRISITAGRLSTRDATLNAQRSVHLAVSGEIDNTGGLQQSGGAWVASAGSLINRDGQIGGTDVALTGGSVDNGGEGLVLAKQRLSMDVAQLTNAGTLQSGGDVDLRASGRLDNSGLIRASGNALVRADTLTHTGTLAAQQSVHVDAGSVDSSGAIAAGLKDNNTVGATGDLTVTTTGLLRQSGTTLAGGAMTLSGGTLALQGGKFQAQQVALNASTGDLRLDGAALAGGEQLRLTSAGLLDTSSATLSAGSISVTAADWRNTAGDLAQTSANGQLTVAVTGTLDNQRGAIAGNAADVTVAAQVLDNRAGAIVHAGDANGTLAITVARLDGAGGQILGKGALTLQADEAVTLDGALTQARRIDLSAGSLSHRGGQLVSETTLHLTASGAVDNTQGLLQSAQDLQVDAGALDNSGGQISGRGVTLSVTDALTNGAQGLVTASQALTIGAGRITNAGALQSQAEMAVTAQRTFSNTGTTYARGPLTVSVGDALSNAGLMASQGALSLTAGQLSSSGSLAAGLNADNTLGTQGDLSVRISGTLQQSGLTMAAGAMSLNGATVQLQDAKLQAQSVDLNATAGKLQLTHAQVASSGGLTLTSTGALDSSQASVSGDQITIRAQSWSNVDGTVTQTGTAGAFSATLQGPLDNTRGEIAAAGRTLSISSGAMTNTQGRVVHAGADGMRIDASSLSGVGGQILGAQAVTLNVTGAADLSQAKTQGSQITLDAGSLRHQGGQLLSTGDAHLNVSGALDNTGGALVAAGTLHAQSGSLDNTGGQIGARTVELAAGVLNNASSGLIAAQGQLTVDAQQMTNAGALQAGTDARLTVTGGLSNSGSVYAQGNAVLAVGQALDHTGAIGAQGSLTVDAGSLSGTGSLAAGLRPDNTLAAQGDLTVRTRDQLQAGGPIIAAGALTLSGRDLALQDSRVQAGSATLNATAGDLRLDRVVLASAGGLMLSTAGLLATDGAALSASSIGLTAANWRNVGGTLTQLGSTGSLTATVSGQIVNTDGRIQSSGALLQLQAQSVDNTRGVLMQAGSGPLTVSTGSFSGASGQVLSNGTLALNATGAVLLTNAQTQGAGVSLTANSLDHRGGNLVSTGAAQVTVDGAFNNSGATLASAGPLELRAASVVNGGNGVVQSDSTLQMTVGGTLDNQGGRLRSGGAMTLNAGTVDNRGGWAATDGALTVTSGGALLNAGGNLLAQRDLSLTAASIGNQGGVISSLQGPLTARSQGALDNTQGVIQAAQTVDLQSTSLTNRLGEVSGAAVRIDTRGQTLDNSGGRLMASQSLTVDSGTLENRGGLLQSGGDLSIETHGAALNNTRDAAIGTPTGVVAGGTLTVNAGALVNETGLHADGSAQISVSQLTNRAELSAAALGLTVGGTLDNQGGRLIGGQSLTASAQQVLNQHGLIYGGNTLSLSAAGRIDNTGNAGSSQGIQGGHVSLQAQQLDNLGGQVLASGNLALTISQSLNNSGGALGASGVQTIGDGTQASALSLNNAGGRIWSGDAMGLNLRELAGGVGGQIRSAAGLSVKLAGDFSYGAGSQFQSAGDMTLNVAGNFSNQGVLRSGGALSIAASNIDNAASGELSGTLTILSAAGQLTNRGLIDGDGVMLTADRLVNIGTGRIYGGDIVIDGGQLVNGAEGGASAVIAGRRSIDAAMTRDLSNTGGALIFADGVLTMSGASLLNENSIIEASSGLGLNMTGALVNRTVLSGITTGNVGTSGGGTGGGGGGGGGGPGGGIDQPINQQQRMMAMRTIEMDQPVPDGTGGGTAGDTTTFLTPQAFIRSGGAMSLKGASLLNSGANIEARGDLLLQASTIDNVNPYLAWTTNSTGPSATVTQSLAANIIVGGQLTVVGASSITNDMSRVVGYTGVAISGGQVNNVAHLVDVVDSQGVTRKVALTLPSQAQSFIPGPQDVEDRQQAGGVSAGSGASQQAAAGGGRATAGGGRGLGGFFSRALAMVNGGQAAQANGKPMAVVRSGGVLVAQAVDAGAASGGAGGAQVEVRNASNMMVRAIGDVQSGSADGQVQGETRTGRLSVAQALRAAAAAQADGSSAAAGKAVTQAGKVLASSASASQKPGAAQGVTLRGSGATFNGKPLALSVRVNLTPPSNSLFKTHKEPTSKYLIETDPRFANYREWLSSDYLLQALALDPTVTQKRLGDGFYEQRLVREQIGQLTGSGYLSGYADDEAQYRALLNNGATFAKEHQLVPGVALTAEQMSQLTSDLVWLVEQTVTLADGSTQRVLVPQVYLVPREGDLTPSGSLIAGGRVEMALSGDFNNGGSVRGGDVSISAQNVSNTGEMRGTTLALSAREDLRNIGGSLAATGDMSLAAGRDIVMETTTASGGMKVGNVTTKATVLDQVASLSAGGVMVMQAGRDVSLEAVKITQGGADGAGANGGVLISAGRDLTLSTVQTSSSRDEIKNANNYKKESVSQDNGTSIAAQGAISLKAGQDLVATAAEIKSTSGAVSLSAGRDVELLAGEANQVIEQMTQKKKSGFLKKKVTTTYSKTDETVAVATTVSGNTVSVQANQDLLISGSNVVSDAGTTLLAGRDVTIDSVTNTLTSQNFSKTVKSGLMSGGGLGFTIGKQSLEQTNKKTELTSAGSTVASVQGDVTVVAGGAYKQVGSTVSAPAGDVSVLAKSIDIEEARNKSVQNSETKFKQSGLTVSISAPGVAAAMGAVSAAEHATQTEDDRMKALAAATAISKAMQAQKEISGFYDAIKADDAKKSISVSISVGSSKSTSQQTNQADQAAGSSVLAGGALSLVAAGADKDSNVTVRGSSLAGQDVTIKADNAINLVAAANNSEQHSNNKSTSSSVGVGFSLGQKREFGVTVSGSVSTGNSDGLNTSFTTTDVKGGNSVTLESGGNTALKGAVVTAPQVTAKVGGDLKVESLQDTATFDSKSTSVSGSVTFTGPAVTGANASFSNSKVSADYAAVGTQAGIRAGDGGFNVVVAGNTDLKGGAITSSQAAIDAGKNSLTTGTLTSSDINNRSQYSASAVTVSVGTSGGMAGGFKDSGDERSTTKSTISAGATTITSGDASSQAALDKLDRGATNDATAGKLAQGWDGQKLGEQAKLNAQIVADFGAEAAKQVAAFAKEKLSEAAKLEARSIALKDTPEGDALAAEAAKLRSQWDVDGSLRIAAHAVVGGLTGNIEGALGAAAGTALAPKLGDALTAAGVDGDLAQNLVALTSALVGSAVGGANGGVAALNEAENNYRSTSPYRDVRNAVTKASVQLYAACGADCSEERYRQIDIQLAKVESAATLVHLAVAGKALTTKETKELAQFLTELLPVFGTAESLRQAITGKASLSGEESDQLLATVGALPVFGAVFRRVPTTVAGKVSAAVDDAKAFLFAGDTARAAAKLAEAAKLSGSTVDVATVTKRLDELTEAADVRKITVVQPGSKYDWGKVLNGELEKESAYLLTNGHAYITDVSGRVKEVVGDLNLNKLDRNGYVQCTVGKCGNAGDEGGHLIATVLGGAGDGINIVPQDRVLNRGPWRDMERKLVEELQSGKSVSVKIEVSYPADGIRPQEFKVTALIGDGTTNIERNFTFTQ</sequence>
<dbReference type="EMBL" id="CP013729">
    <property type="protein sequence ID" value="ALV05759.1"/>
    <property type="molecule type" value="Genomic_DNA"/>
</dbReference>
<dbReference type="InterPro" id="IPR011050">
    <property type="entry name" value="Pectin_lyase_fold/virulence"/>
</dbReference>
<dbReference type="InterPro" id="IPR010069">
    <property type="entry name" value="CdiA_FHA1_rpt"/>
</dbReference>
<name>A0A0U3LCF2_9BURK</name>
<feature type="region of interest" description="Disordered" evidence="1">
    <location>
        <begin position="2988"/>
        <end position="3013"/>
    </location>
</feature>
<dbReference type="GO" id="GO:0003824">
    <property type="term" value="F:catalytic activity"/>
    <property type="evidence" value="ECO:0007669"/>
    <property type="project" value="UniProtKB-ARBA"/>
</dbReference>
<dbReference type="InterPro" id="IPR012334">
    <property type="entry name" value="Pectin_lyas_fold"/>
</dbReference>
<dbReference type="Pfam" id="PF05860">
    <property type="entry name" value="TPS"/>
    <property type="match status" value="1"/>
</dbReference>
<dbReference type="RefSeq" id="WP_058934158.1">
    <property type="nucleotide sequence ID" value="NZ_CP013729.1"/>
</dbReference>
<dbReference type="SMART" id="SM00912">
    <property type="entry name" value="Haemagg_act"/>
    <property type="match status" value="1"/>
</dbReference>
<feature type="compositionally biased region" description="Low complexity" evidence="1">
    <location>
        <begin position="3191"/>
        <end position="3206"/>
    </location>
</feature>
<feature type="compositionally biased region" description="Gly residues" evidence="1">
    <location>
        <begin position="2989"/>
        <end position="3010"/>
    </location>
</feature>
<dbReference type="InterPro" id="IPR008638">
    <property type="entry name" value="FhaB/CdiA-like_TPS"/>
</dbReference>
<evidence type="ECO:0000256" key="1">
    <source>
        <dbReference type="SAM" id="MobiDB-lite"/>
    </source>
</evidence>
<dbReference type="Pfam" id="PF13018">
    <property type="entry name" value="ESPR"/>
    <property type="match status" value="1"/>
</dbReference>
<dbReference type="NCBIfam" id="TIGR01731">
    <property type="entry name" value="fil_hemag_20aa"/>
    <property type="match status" value="42"/>
</dbReference>
<proteinExistence type="predicted"/>
<dbReference type="InterPro" id="IPR044927">
    <property type="entry name" value="Endonuclea_NS_2"/>
</dbReference>
<dbReference type="Pfam" id="PF05594">
    <property type="entry name" value="Fil_haemagg"/>
    <property type="match status" value="20"/>
</dbReference>
<dbReference type="InterPro" id="IPR024973">
    <property type="entry name" value="ESPR"/>
</dbReference>
<dbReference type="Pfam" id="PF13930">
    <property type="entry name" value="Endonuclea_NS_2"/>
    <property type="match status" value="1"/>
</dbReference>
<dbReference type="Proteomes" id="UP000060699">
    <property type="component" value="Chromosome"/>
</dbReference>
<dbReference type="Pfam" id="PF13332">
    <property type="entry name" value="Fil_haemagg_2"/>
    <property type="match status" value="2"/>
</dbReference>
<dbReference type="NCBIfam" id="TIGR01901">
    <property type="entry name" value="adhes_NPXG"/>
    <property type="match status" value="1"/>
</dbReference>
<organism evidence="2 3">
    <name type="scientific">Roseateles depolymerans</name>
    <dbReference type="NCBI Taxonomy" id="76731"/>
    <lineage>
        <taxon>Bacteria</taxon>
        <taxon>Pseudomonadati</taxon>
        <taxon>Pseudomonadota</taxon>
        <taxon>Betaproteobacteria</taxon>
        <taxon>Burkholderiales</taxon>
        <taxon>Sphaerotilaceae</taxon>
        <taxon>Roseateles</taxon>
    </lineage>
</organism>
<dbReference type="KEGG" id="rdp:RD2015_1268"/>
<feature type="region of interest" description="Disordered" evidence="1">
    <location>
        <begin position="29"/>
        <end position="53"/>
    </location>
</feature>
<dbReference type="InterPro" id="IPR008619">
    <property type="entry name" value="Filamentous_hemagglutn_rpt"/>
</dbReference>
<gene>
    <name evidence="2" type="ORF">RD2015_1268</name>
</gene>
<dbReference type="STRING" id="76731.RD2015_1268"/>
<dbReference type="SUPFAM" id="SSF51126">
    <property type="entry name" value="Pectin lyase-like"/>
    <property type="match status" value="1"/>
</dbReference>
<dbReference type="OrthoDB" id="5666689at2"/>
<feature type="region of interest" description="Disordered" evidence="1">
    <location>
        <begin position="4281"/>
        <end position="4301"/>
    </location>
</feature>